<dbReference type="SUPFAM" id="SSF49830">
    <property type="entry name" value="ENV polyprotein, receptor-binding domain"/>
    <property type="match status" value="1"/>
</dbReference>
<gene>
    <name evidence="2" type="ORF">A6R68_11172</name>
</gene>
<evidence type="ECO:0000313" key="3">
    <source>
        <dbReference type="Proteomes" id="UP000092124"/>
    </source>
</evidence>
<comment type="caution">
    <text evidence="2">The sequence shown here is derived from an EMBL/GenBank/DDBJ whole genome shotgun (WGS) entry which is preliminary data.</text>
</comment>
<dbReference type="OrthoDB" id="9838482at2759"/>
<dbReference type="Proteomes" id="UP000092124">
    <property type="component" value="Unassembled WGS sequence"/>
</dbReference>
<feature type="compositionally biased region" description="Basic and acidic residues" evidence="1">
    <location>
        <begin position="137"/>
        <end position="146"/>
    </location>
</feature>
<name>A0A1A6FUS4_NEOLE</name>
<feature type="region of interest" description="Disordered" evidence="1">
    <location>
        <begin position="126"/>
        <end position="158"/>
    </location>
</feature>
<reference evidence="2 3" key="1">
    <citation type="submission" date="2016-06" db="EMBL/GenBank/DDBJ databases">
        <title>The Draft Genome Sequence and Annotation of the Desert Woodrat Neotoma lepida.</title>
        <authorList>
            <person name="Campbell M."/>
            <person name="Oakeson K.F."/>
            <person name="Yandell M."/>
            <person name="Halpert J.R."/>
            <person name="Dearing D."/>
        </authorList>
    </citation>
    <scope>NUCLEOTIDE SEQUENCE [LARGE SCALE GENOMIC DNA]</scope>
    <source>
        <strain evidence="2">417</strain>
        <tissue evidence="2">Liver</tissue>
    </source>
</reference>
<evidence type="ECO:0000313" key="2">
    <source>
        <dbReference type="EMBL" id="OBS57703.1"/>
    </source>
</evidence>
<dbReference type="InterPro" id="IPR008981">
    <property type="entry name" value="FMuLV_rcpt-bd"/>
</dbReference>
<proteinExistence type="predicted"/>
<sequence>MVNKNGTAPVHLNPQCSSLMLQPGVMNTPQAYLCSAAAQTVNTAPRNPHELQKVTWAVISAGNGEILNSTTHEAIAGAQWPKLYFDLCDLVRGSWDIGDWTPAHEGVHRDSVPRFSIFLPKPNISVPTHPGCGKTPEPLEKSRQLRDPSLVPSRLPFD</sequence>
<organism evidence="2 3">
    <name type="scientific">Neotoma lepida</name>
    <name type="common">Desert woodrat</name>
    <dbReference type="NCBI Taxonomy" id="56216"/>
    <lineage>
        <taxon>Eukaryota</taxon>
        <taxon>Metazoa</taxon>
        <taxon>Chordata</taxon>
        <taxon>Craniata</taxon>
        <taxon>Vertebrata</taxon>
        <taxon>Euteleostomi</taxon>
        <taxon>Mammalia</taxon>
        <taxon>Eutheria</taxon>
        <taxon>Euarchontoglires</taxon>
        <taxon>Glires</taxon>
        <taxon>Rodentia</taxon>
        <taxon>Myomorpha</taxon>
        <taxon>Muroidea</taxon>
        <taxon>Cricetidae</taxon>
        <taxon>Neotominae</taxon>
        <taxon>Neotoma</taxon>
    </lineage>
</organism>
<evidence type="ECO:0000256" key="1">
    <source>
        <dbReference type="SAM" id="MobiDB-lite"/>
    </source>
</evidence>
<dbReference type="AlphaFoldDB" id="A0A1A6FUS4"/>
<accession>A0A1A6FUS4</accession>
<keyword evidence="3" id="KW-1185">Reference proteome</keyword>
<protein>
    <submittedName>
        <fullName evidence="2">Uncharacterized protein</fullName>
    </submittedName>
</protein>
<dbReference type="Gene3D" id="3.90.310.10">
    <property type="entry name" value="ENV polyprotein, receptor-binding domain"/>
    <property type="match status" value="1"/>
</dbReference>
<dbReference type="EMBL" id="LZPO01117021">
    <property type="protein sequence ID" value="OBS57703.1"/>
    <property type="molecule type" value="Genomic_DNA"/>
</dbReference>